<feature type="domain" description="UDP N-acetylglucosamine O-acyltransferase C-terminal" evidence="6">
    <location>
        <begin position="177"/>
        <end position="259"/>
    </location>
</feature>
<evidence type="ECO:0000256" key="4">
    <source>
        <dbReference type="ARBA" id="ARBA00023098"/>
    </source>
</evidence>
<dbReference type="AlphaFoldDB" id="A0A3B1AVJ6"/>
<keyword evidence="2" id="KW-0441">Lipid A biosynthesis</keyword>
<evidence type="ECO:0000313" key="7">
    <source>
        <dbReference type="EMBL" id="VAW96816.1"/>
    </source>
</evidence>
<dbReference type="NCBIfam" id="NF003657">
    <property type="entry name" value="PRK05289.1"/>
    <property type="match status" value="1"/>
</dbReference>
<protein>
    <recommendedName>
        <fullName evidence="6">UDP N-acetylglucosamine O-acyltransferase C-terminal domain-containing protein</fullName>
    </recommendedName>
</protein>
<dbReference type="InterPro" id="IPR010137">
    <property type="entry name" value="Lipid_A_LpxA"/>
</dbReference>
<organism evidence="7">
    <name type="scientific">hydrothermal vent metagenome</name>
    <dbReference type="NCBI Taxonomy" id="652676"/>
    <lineage>
        <taxon>unclassified sequences</taxon>
        <taxon>metagenomes</taxon>
        <taxon>ecological metagenomes</taxon>
    </lineage>
</organism>
<name>A0A3B1AVJ6_9ZZZZ</name>
<evidence type="ECO:0000256" key="3">
    <source>
        <dbReference type="ARBA" id="ARBA00022679"/>
    </source>
</evidence>
<evidence type="ECO:0000256" key="2">
    <source>
        <dbReference type="ARBA" id="ARBA00022556"/>
    </source>
</evidence>
<dbReference type="SUPFAM" id="SSF51161">
    <property type="entry name" value="Trimeric LpxA-like enzymes"/>
    <property type="match status" value="1"/>
</dbReference>
<dbReference type="EMBL" id="UOFS01000030">
    <property type="protein sequence ID" value="VAW96816.1"/>
    <property type="molecule type" value="Genomic_DNA"/>
</dbReference>
<dbReference type="Pfam" id="PF13720">
    <property type="entry name" value="Acetyltransf_11"/>
    <property type="match status" value="1"/>
</dbReference>
<dbReference type="PANTHER" id="PTHR43480:SF1">
    <property type="entry name" value="ACYL-[ACYL-CARRIER-PROTEIN]--UDP-N-ACETYLGLUCOSAMINE O-ACYLTRANSFERASE, MITOCHONDRIAL-RELATED"/>
    <property type="match status" value="1"/>
</dbReference>
<dbReference type="Gene3D" id="2.160.10.10">
    <property type="entry name" value="Hexapeptide repeat proteins"/>
    <property type="match status" value="1"/>
</dbReference>
<dbReference type="GO" id="GO:0009245">
    <property type="term" value="P:lipid A biosynthetic process"/>
    <property type="evidence" value="ECO:0007669"/>
    <property type="project" value="UniProtKB-KW"/>
</dbReference>
<sequence length="264" mass="28565">MTNTIHATASVSNLAQLGDNNTIGAFVIIDDDVVLANGNNIHARCSIKDGSRIGSNNTFHEGVIFSGDPQDTSFKPCSTQTILGDNNVLREYVIIHRGSSSESSTQIGNDNYLMNGVHLGHDCNLTNNIIMAPYSALAGHVHVENNAFISGGVMVHQFTAIGCYAMVGGNSKITQGVLPYMITDGVPGTVKGLNSIGLKRAGFSFSELKYIKTAYQILFKKTSNIEDYSLETILIELQAIKSSNVEHLVNFIKSQKRGFHRLGK</sequence>
<accession>A0A3B1AVJ6</accession>
<dbReference type="NCBIfam" id="TIGR01852">
    <property type="entry name" value="lipid_A_lpxA"/>
    <property type="match status" value="1"/>
</dbReference>
<dbReference type="InterPro" id="IPR029098">
    <property type="entry name" value="Acetyltransf_C"/>
</dbReference>
<keyword evidence="1" id="KW-0444">Lipid biosynthesis</keyword>
<dbReference type="GO" id="GO:0008780">
    <property type="term" value="F:acyl-[acyl-carrier-protein]-UDP-N-acetylglucosamine O-acyltransferase activity"/>
    <property type="evidence" value="ECO:0007669"/>
    <property type="project" value="InterPro"/>
</dbReference>
<dbReference type="PIRSF" id="PIRSF000456">
    <property type="entry name" value="UDP-GlcNAc_acltr"/>
    <property type="match status" value="1"/>
</dbReference>
<gene>
    <name evidence="7" type="ORF">MNBD_GAMMA22-1219</name>
</gene>
<proteinExistence type="predicted"/>
<dbReference type="GO" id="GO:0016020">
    <property type="term" value="C:membrane"/>
    <property type="evidence" value="ECO:0007669"/>
    <property type="project" value="GOC"/>
</dbReference>
<evidence type="ECO:0000256" key="1">
    <source>
        <dbReference type="ARBA" id="ARBA00022516"/>
    </source>
</evidence>
<keyword evidence="3" id="KW-0808">Transferase</keyword>
<dbReference type="Gene3D" id="1.20.1180.10">
    <property type="entry name" value="Udp N-acetylglucosamine O-acyltransferase, C-terminal domain"/>
    <property type="match status" value="1"/>
</dbReference>
<evidence type="ECO:0000256" key="5">
    <source>
        <dbReference type="ARBA" id="ARBA00023315"/>
    </source>
</evidence>
<reference evidence="7" key="1">
    <citation type="submission" date="2018-06" db="EMBL/GenBank/DDBJ databases">
        <authorList>
            <person name="Zhirakovskaya E."/>
        </authorList>
    </citation>
    <scope>NUCLEOTIDE SEQUENCE</scope>
</reference>
<dbReference type="InterPro" id="IPR011004">
    <property type="entry name" value="Trimer_LpxA-like_sf"/>
</dbReference>
<keyword evidence="4" id="KW-0443">Lipid metabolism</keyword>
<dbReference type="InterPro" id="IPR037157">
    <property type="entry name" value="Acetyltransf_C_sf"/>
</dbReference>
<dbReference type="PANTHER" id="PTHR43480">
    <property type="entry name" value="ACYL-[ACYL-CARRIER-PROTEIN]--UDP-N-ACETYLGLUCOSAMINE O-ACYLTRANSFERASE"/>
    <property type="match status" value="1"/>
</dbReference>
<evidence type="ECO:0000259" key="6">
    <source>
        <dbReference type="Pfam" id="PF13720"/>
    </source>
</evidence>
<keyword evidence="5" id="KW-0012">Acyltransferase</keyword>